<dbReference type="OrthoDB" id="9807157at2"/>
<dbReference type="PROSITE" id="PS00599">
    <property type="entry name" value="AA_TRANSFER_CLASS_2"/>
    <property type="match status" value="1"/>
</dbReference>
<dbReference type="Proteomes" id="UP000055590">
    <property type="component" value="Chromosome"/>
</dbReference>
<dbReference type="PATRIC" id="fig|1391653.3.peg.322"/>
<keyword evidence="3 4" id="KW-0663">Pyridoxal phosphate</keyword>
<evidence type="ECO:0000259" key="5">
    <source>
        <dbReference type="Pfam" id="PF00155"/>
    </source>
</evidence>
<dbReference type="InterPro" id="IPR050087">
    <property type="entry name" value="AON_synthase_class-II"/>
</dbReference>
<dbReference type="InterPro" id="IPR001917">
    <property type="entry name" value="Aminotrans_II_pyridoxalP_BS"/>
</dbReference>
<evidence type="ECO:0000256" key="4">
    <source>
        <dbReference type="RuleBase" id="RU003693"/>
    </source>
</evidence>
<comment type="similarity">
    <text evidence="4">Belongs to the class-II pyridoxal-phosphate-dependent aminotransferase family.</text>
</comment>
<dbReference type="STRING" id="1391653.AKJ08_0311"/>
<dbReference type="InterPro" id="IPR015424">
    <property type="entry name" value="PyrdxlP-dep_Trfase"/>
</dbReference>
<protein>
    <submittedName>
        <fullName evidence="6">8-amino-7-oxononanoate synthase</fullName>
    </submittedName>
</protein>
<dbReference type="SUPFAM" id="SSF53383">
    <property type="entry name" value="PLP-dependent transferases"/>
    <property type="match status" value="1"/>
</dbReference>
<sequence length="514" mass="56280">MADVFGKAFEWRELKVARATGLYPYFKPIDQTDGTQVNVGGRPVIMVGSNNYLGLSLHPAVKEAAAKALEKYGTSCSGSRLLNGTLDLHVELEEKLARFLGKEMALCFSTGFTTNLGTLSAILERKDYVFSDRLNHASILEGIRGSFGEHKRYRHNDMADLERLLGNAPAEAGKLIVTDGVFSMEGDFADLQGIIALKKKYGARVMVDEAHGLGVLGAHGRGLSEHLGVENDVDLVMGTFSKSFGSLGGVIAGPKEVIEWIKHKARAMVFQASMTPASVAAALASLEIIQAEPERRERLWRIANKMRNAFRLLGYDTGLSDGPVVPVHIGDQIKCFRLWKALYENGVFANPVIPPAVEPGHSLMRTSYMATHTDEQLDRVIEQFEILGKKFKVLSEDAPTAADVIAQVGSIETAREGAPRFVAANGNGQARRPTNGQGAFGARGDIARKVFDLVETATWRAANFEMPTREQMRGLVQERLGDVTGAVIERGYKLMELANRTRGGRKMSYDEEHD</sequence>
<gene>
    <name evidence="6" type="ORF">AKJ08_0311</name>
</gene>
<evidence type="ECO:0000256" key="3">
    <source>
        <dbReference type="ARBA" id="ARBA00022898"/>
    </source>
</evidence>
<evidence type="ECO:0000256" key="2">
    <source>
        <dbReference type="ARBA" id="ARBA00022679"/>
    </source>
</evidence>
<dbReference type="GO" id="GO:0016740">
    <property type="term" value="F:transferase activity"/>
    <property type="evidence" value="ECO:0007669"/>
    <property type="project" value="UniProtKB-KW"/>
</dbReference>
<dbReference type="InterPro" id="IPR015421">
    <property type="entry name" value="PyrdxlP-dep_Trfase_major"/>
</dbReference>
<dbReference type="InterPro" id="IPR015422">
    <property type="entry name" value="PyrdxlP-dep_Trfase_small"/>
</dbReference>
<keyword evidence="2" id="KW-0808">Transferase</keyword>
<evidence type="ECO:0000313" key="7">
    <source>
        <dbReference type="Proteomes" id="UP000055590"/>
    </source>
</evidence>
<dbReference type="PANTHER" id="PTHR13693">
    <property type="entry name" value="CLASS II AMINOTRANSFERASE/8-AMINO-7-OXONONANOATE SYNTHASE"/>
    <property type="match status" value="1"/>
</dbReference>
<accession>A0A0K1P9X8</accession>
<reference evidence="6 7" key="1">
    <citation type="submission" date="2015-08" db="EMBL/GenBank/DDBJ databases">
        <authorList>
            <person name="Babu N.S."/>
            <person name="Beckwith C.J."/>
            <person name="Beseler K.G."/>
            <person name="Brison A."/>
            <person name="Carone J.V."/>
            <person name="Caskin T.P."/>
            <person name="Diamond M."/>
            <person name="Durham M.E."/>
            <person name="Foxe J.M."/>
            <person name="Go M."/>
            <person name="Henderson B.A."/>
            <person name="Jones I.B."/>
            <person name="McGettigan J.A."/>
            <person name="Micheletti S.J."/>
            <person name="Nasrallah M.E."/>
            <person name="Ortiz D."/>
            <person name="Piller C.R."/>
            <person name="Privatt S.R."/>
            <person name="Schneider S.L."/>
            <person name="Sharp S."/>
            <person name="Smith T.C."/>
            <person name="Stanton J.D."/>
            <person name="Ullery H.E."/>
            <person name="Wilson R.J."/>
            <person name="Serrano M.G."/>
            <person name="Buck G."/>
            <person name="Lee V."/>
            <person name="Wang Y."/>
            <person name="Carvalho R."/>
            <person name="Voegtly L."/>
            <person name="Shi R."/>
            <person name="Duckworth R."/>
            <person name="Johnson A."/>
            <person name="Loviza R."/>
            <person name="Walstead R."/>
            <person name="Shah Z."/>
            <person name="Kiflezghi M."/>
            <person name="Wade K."/>
            <person name="Ball S.L."/>
            <person name="Bradley K.W."/>
            <person name="Asai D.J."/>
            <person name="Bowman C.A."/>
            <person name="Russell D.A."/>
            <person name="Pope W.H."/>
            <person name="Jacobs-Sera D."/>
            <person name="Hendrix R.W."/>
            <person name="Hatfull G.F."/>
        </authorList>
    </citation>
    <scope>NUCLEOTIDE SEQUENCE [LARGE SCALE GENOMIC DNA]</scope>
    <source>
        <strain evidence="6 7">DSM 27710</strain>
    </source>
</reference>
<proteinExistence type="inferred from homology"/>
<feature type="domain" description="Aminotransferase class I/classII large" evidence="5">
    <location>
        <begin position="43"/>
        <end position="383"/>
    </location>
</feature>
<comment type="cofactor">
    <cofactor evidence="1 4">
        <name>pyridoxal 5'-phosphate</name>
        <dbReference type="ChEBI" id="CHEBI:597326"/>
    </cofactor>
</comment>
<keyword evidence="7" id="KW-1185">Reference proteome</keyword>
<dbReference type="KEGG" id="vin:AKJ08_0311"/>
<dbReference type="PANTHER" id="PTHR13693:SF3">
    <property type="entry name" value="LD36009P"/>
    <property type="match status" value="1"/>
</dbReference>
<dbReference type="GO" id="GO:0030170">
    <property type="term" value="F:pyridoxal phosphate binding"/>
    <property type="evidence" value="ECO:0007669"/>
    <property type="project" value="InterPro"/>
</dbReference>
<dbReference type="RefSeq" id="WP_082342543.1">
    <property type="nucleotide sequence ID" value="NZ_CP012332.1"/>
</dbReference>
<evidence type="ECO:0000313" key="6">
    <source>
        <dbReference type="EMBL" id="AKU89924.1"/>
    </source>
</evidence>
<name>A0A0K1P9X8_9BACT</name>
<dbReference type="Gene3D" id="3.40.640.10">
    <property type="entry name" value="Type I PLP-dependent aspartate aminotransferase-like (Major domain)"/>
    <property type="match status" value="1"/>
</dbReference>
<dbReference type="Gene3D" id="3.90.1150.10">
    <property type="entry name" value="Aspartate Aminotransferase, domain 1"/>
    <property type="match status" value="1"/>
</dbReference>
<dbReference type="CDD" id="cd06454">
    <property type="entry name" value="KBL_like"/>
    <property type="match status" value="1"/>
</dbReference>
<evidence type="ECO:0000256" key="1">
    <source>
        <dbReference type="ARBA" id="ARBA00001933"/>
    </source>
</evidence>
<dbReference type="InterPro" id="IPR004839">
    <property type="entry name" value="Aminotransferase_I/II_large"/>
</dbReference>
<dbReference type="AlphaFoldDB" id="A0A0K1P9X8"/>
<dbReference type="EMBL" id="CP012332">
    <property type="protein sequence ID" value="AKU89924.1"/>
    <property type="molecule type" value="Genomic_DNA"/>
</dbReference>
<organism evidence="6 7">
    <name type="scientific">Vulgatibacter incomptus</name>
    <dbReference type="NCBI Taxonomy" id="1391653"/>
    <lineage>
        <taxon>Bacteria</taxon>
        <taxon>Pseudomonadati</taxon>
        <taxon>Myxococcota</taxon>
        <taxon>Myxococcia</taxon>
        <taxon>Myxococcales</taxon>
        <taxon>Cystobacterineae</taxon>
        <taxon>Vulgatibacteraceae</taxon>
        <taxon>Vulgatibacter</taxon>
    </lineage>
</organism>
<dbReference type="Pfam" id="PF00155">
    <property type="entry name" value="Aminotran_1_2"/>
    <property type="match status" value="1"/>
</dbReference>